<accession>A0ACC4ZZL1</accession>
<sequence length="144" mass="16249">MARREVEINLDKFLNALQALGHDIGEVVKTNVKDILDDWQRQAVDLAPIDTSTLRRSIHGKVIKRGTGLVDVTGEMRASAIERDSGHGRYDYAYLIHEIKGDSFRGRVSGTIGRFLDVPAEQNYKKWLKQIENDIKAKARGQGF</sequence>
<reference evidence="1 2" key="1">
    <citation type="journal article" date="2016" name="Front. Microbiol.">
        <title>Genomic Resource of Rice Seed Associated Bacteria.</title>
        <authorList>
            <person name="Midha S."/>
            <person name="Bansal K."/>
            <person name="Sharma S."/>
            <person name="Kumar N."/>
            <person name="Patil P.P."/>
            <person name="Chaudhry V."/>
            <person name="Patil P.B."/>
        </authorList>
    </citation>
    <scope>NUCLEOTIDE SEQUENCE [LARGE SCALE GENOMIC DNA]</scope>
    <source>
        <strain evidence="1 2">NS115</strain>
    </source>
</reference>
<gene>
    <name evidence="1" type="ORF">NS115_03900</name>
</gene>
<name>A0ACC4ZZL1_9BACL</name>
<dbReference type="Proteomes" id="UP000074866">
    <property type="component" value="Unassembled WGS sequence"/>
</dbReference>
<evidence type="ECO:0000313" key="2">
    <source>
        <dbReference type="Proteomes" id="UP000074866"/>
    </source>
</evidence>
<comment type="caution">
    <text evidence="1">The sequence shown here is derived from an EMBL/GenBank/DDBJ whole genome shotgun (WGS) entry which is preliminary data.</text>
</comment>
<protein>
    <submittedName>
        <fullName evidence="1">Uncharacterized protein</fullName>
    </submittedName>
</protein>
<organism evidence="1 2">
    <name type="scientific">Paenibacillus jamilae</name>
    <dbReference type="NCBI Taxonomy" id="114136"/>
    <lineage>
        <taxon>Bacteria</taxon>
        <taxon>Bacillati</taxon>
        <taxon>Bacillota</taxon>
        <taxon>Bacilli</taxon>
        <taxon>Bacillales</taxon>
        <taxon>Paenibacillaceae</taxon>
        <taxon>Paenibacillus</taxon>
    </lineage>
</organism>
<keyword evidence="2" id="KW-1185">Reference proteome</keyword>
<dbReference type="EMBL" id="LDRX01000015">
    <property type="protein sequence ID" value="KTS84479.1"/>
    <property type="molecule type" value="Genomic_DNA"/>
</dbReference>
<proteinExistence type="predicted"/>
<evidence type="ECO:0000313" key="1">
    <source>
        <dbReference type="EMBL" id="KTS84479.1"/>
    </source>
</evidence>